<dbReference type="Pfam" id="PF00578">
    <property type="entry name" value="AhpC-TSA"/>
    <property type="match status" value="1"/>
</dbReference>
<dbReference type="PROSITE" id="PS51352">
    <property type="entry name" value="THIOREDOXIN_2"/>
    <property type="match status" value="1"/>
</dbReference>
<dbReference type="PANTHER" id="PTHR42852">
    <property type="entry name" value="THIOL:DISULFIDE INTERCHANGE PROTEIN DSBE"/>
    <property type="match status" value="1"/>
</dbReference>
<dbReference type="InterPro" id="IPR017937">
    <property type="entry name" value="Thioredoxin_CS"/>
</dbReference>
<dbReference type="GO" id="GO:0015036">
    <property type="term" value="F:disulfide oxidoreductase activity"/>
    <property type="evidence" value="ECO:0007669"/>
    <property type="project" value="UniProtKB-ARBA"/>
</dbReference>
<reference evidence="3" key="1">
    <citation type="submission" date="2020-12" db="EMBL/GenBank/DDBJ databases">
        <title>Oil enriched cultivation method for isolating marine PHA-producing bacteria.</title>
        <authorList>
            <person name="Zheng W."/>
            <person name="Yu S."/>
            <person name="Huang Y."/>
        </authorList>
    </citation>
    <scope>NUCLEOTIDE SEQUENCE</scope>
    <source>
        <strain evidence="3">SY-2-12</strain>
    </source>
</reference>
<evidence type="ECO:0000256" key="1">
    <source>
        <dbReference type="ARBA" id="ARBA00023284"/>
    </source>
</evidence>
<accession>A0A939J4T0</accession>
<dbReference type="InterPro" id="IPR050553">
    <property type="entry name" value="Thioredoxin_ResA/DsbE_sf"/>
</dbReference>
<evidence type="ECO:0000313" key="4">
    <source>
        <dbReference type="Proteomes" id="UP000664096"/>
    </source>
</evidence>
<dbReference type="AlphaFoldDB" id="A0A939J4T0"/>
<dbReference type="EMBL" id="JAEKJZ010000003">
    <property type="protein sequence ID" value="MBN9671937.1"/>
    <property type="molecule type" value="Genomic_DNA"/>
</dbReference>
<dbReference type="InterPro" id="IPR036249">
    <property type="entry name" value="Thioredoxin-like_sf"/>
</dbReference>
<dbReference type="GO" id="GO:0016209">
    <property type="term" value="F:antioxidant activity"/>
    <property type="evidence" value="ECO:0007669"/>
    <property type="project" value="InterPro"/>
</dbReference>
<keyword evidence="1" id="KW-0676">Redox-active center</keyword>
<comment type="caution">
    <text evidence="3">The sequence shown here is derived from an EMBL/GenBank/DDBJ whole genome shotgun (WGS) entry which is preliminary data.</text>
</comment>
<gene>
    <name evidence="3" type="ORF">JF539_16420</name>
</gene>
<name>A0A939J4T0_9HYPH</name>
<dbReference type="InterPro" id="IPR013766">
    <property type="entry name" value="Thioredoxin_domain"/>
</dbReference>
<dbReference type="InterPro" id="IPR000866">
    <property type="entry name" value="AhpC/TSA"/>
</dbReference>
<dbReference type="SUPFAM" id="SSF52833">
    <property type="entry name" value="Thioredoxin-like"/>
    <property type="match status" value="1"/>
</dbReference>
<dbReference type="PANTHER" id="PTHR42852:SF13">
    <property type="entry name" value="PROTEIN DIPZ"/>
    <property type="match status" value="1"/>
</dbReference>
<sequence length="178" mass="19255">MGLINRRDVLVGGTLLAVTAGRAQAGEEELHKLGLARPPFAIDDPVLNVPDLAGAVHRIEDYRGKTVVVSFWATWCPPCRKELPTLAGLSRELAPDRFAVLAVNIGDNQNKIQSFLDRIDHDGLPVLMDKSGKLSGKWYLRGMPVTYVVDGSGDVILAAIGERVWDSPEMIAALTSLG</sequence>
<protein>
    <submittedName>
        <fullName evidence="3">TlpA family protein disulfide reductase</fullName>
    </submittedName>
</protein>
<dbReference type="RefSeq" id="WP_207141783.1">
    <property type="nucleotide sequence ID" value="NZ_JAEKJZ010000003.1"/>
</dbReference>
<dbReference type="Proteomes" id="UP000664096">
    <property type="component" value="Unassembled WGS sequence"/>
</dbReference>
<evidence type="ECO:0000313" key="3">
    <source>
        <dbReference type="EMBL" id="MBN9671937.1"/>
    </source>
</evidence>
<dbReference type="PROSITE" id="PS00194">
    <property type="entry name" value="THIOREDOXIN_1"/>
    <property type="match status" value="1"/>
</dbReference>
<evidence type="ECO:0000259" key="2">
    <source>
        <dbReference type="PROSITE" id="PS51352"/>
    </source>
</evidence>
<dbReference type="CDD" id="cd02966">
    <property type="entry name" value="TlpA_like_family"/>
    <property type="match status" value="1"/>
</dbReference>
<organism evidence="3 4">
    <name type="scientific">Roseibium aggregatum</name>
    <dbReference type="NCBI Taxonomy" id="187304"/>
    <lineage>
        <taxon>Bacteria</taxon>
        <taxon>Pseudomonadati</taxon>
        <taxon>Pseudomonadota</taxon>
        <taxon>Alphaproteobacteria</taxon>
        <taxon>Hyphomicrobiales</taxon>
        <taxon>Stappiaceae</taxon>
        <taxon>Roseibium</taxon>
    </lineage>
</organism>
<feature type="domain" description="Thioredoxin" evidence="2">
    <location>
        <begin position="31"/>
        <end position="178"/>
    </location>
</feature>
<dbReference type="Gene3D" id="3.40.30.10">
    <property type="entry name" value="Glutaredoxin"/>
    <property type="match status" value="1"/>
</dbReference>
<proteinExistence type="predicted"/>